<feature type="transmembrane region" description="Helical" evidence="1">
    <location>
        <begin position="71"/>
        <end position="90"/>
    </location>
</feature>
<proteinExistence type="predicted"/>
<dbReference type="STRING" id="1513896.SAMN05660841_00881"/>
<accession>A0A1T5BQM6</accession>
<dbReference type="OrthoDB" id="1099963at2"/>
<dbReference type="GO" id="GO:0016989">
    <property type="term" value="F:sigma factor antagonist activity"/>
    <property type="evidence" value="ECO:0007669"/>
    <property type="project" value="TreeGrafter"/>
</dbReference>
<keyword evidence="1" id="KW-1133">Transmembrane helix</keyword>
<organism evidence="4 5">
    <name type="scientific">Sphingobacterium nematocida</name>
    <dbReference type="NCBI Taxonomy" id="1513896"/>
    <lineage>
        <taxon>Bacteria</taxon>
        <taxon>Pseudomonadati</taxon>
        <taxon>Bacteroidota</taxon>
        <taxon>Sphingobacteriia</taxon>
        <taxon>Sphingobacteriales</taxon>
        <taxon>Sphingobacteriaceae</taxon>
        <taxon>Sphingobacterium</taxon>
    </lineage>
</organism>
<dbReference type="RefSeq" id="WP_079641547.1">
    <property type="nucleotide sequence ID" value="NZ_FUZF01000002.1"/>
</dbReference>
<dbReference type="EMBL" id="FUZF01000002">
    <property type="protein sequence ID" value="SKB49538.1"/>
    <property type="molecule type" value="Genomic_DNA"/>
</dbReference>
<dbReference type="PANTHER" id="PTHR30273:SF2">
    <property type="entry name" value="PROTEIN FECR"/>
    <property type="match status" value="1"/>
</dbReference>
<dbReference type="InterPro" id="IPR032508">
    <property type="entry name" value="FecR_C"/>
</dbReference>
<dbReference type="Gene3D" id="3.55.50.30">
    <property type="match status" value="1"/>
</dbReference>
<feature type="domain" description="Protein FecR C-terminal" evidence="3">
    <location>
        <begin position="310"/>
        <end position="371"/>
    </location>
</feature>
<gene>
    <name evidence="4" type="ORF">SAMN05660841_00881</name>
</gene>
<feature type="domain" description="FecR protein" evidence="2">
    <location>
        <begin position="168"/>
        <end position="264"/>
    </location>
</feature>
<dbReference type="Proteomes" id="UP000190150">
    <property type="component" value="Unassembled WGS sequence"/>
</dbReference>
<dbReference type="InterPro" id="IPR012373">
    <property type="entry name" value="Ferrdict_sens_TM"/>
</dbReference>
<keyword evidence="1" id="KW-0472">Membrane</keyword>
<dbReference type="InterPro" id="IPR006860">
    <property type="entry name" value="FecR"/>
</dbReference>
<evidence type="ECO:0000256" key="1">
    <source>
        <dbReference type="SAM" id="Phobius"/>
    </source>
</evidence>
<dbReference type="AlphaFoldDB" id="A0A1T5BQM6"/>
<dbReference type="Gene3D" id="2.60.120.1440">
    <property type="match status" value="1"/>
</dbReference>
<reference evidence="5" key="1">
    <citation type="submission" date="2017-02" db="EMBL/GenBank/DDBJ databases">
        <authorList>
            <person name="Varghese N."/>
            <person name="Submissions S."/>
        </authorList>
    </citation>
    <scope>NUCLEOTIDE SEQUENCE [LARGE SCALE GENOMIC DNA]</scope>
    <source>
        <strain evidence="5">DSM 24091</strain>
    </source>
</reference>
<dbReference type="Pfam" id="PF04773">
    <property type="entry name" value="FecR"/>
    <property type="match status" value="1"/>
</dbReference>
<dbReference type="Pfam" id="PF16344">
    <property type="entry name" value="FecR_C"/>
    <property type="match status" value="1"/>
</dbReference>
<evidence type="ECO:0000313" key="5">
    <source>
        <dbReference type="Proteomes" id="UP000190150"/>
    </source>
</evidence>
<keyword evidence="5" id="KW-1185">Reference proteome</keyword>
<name>A0A1T5BQM6_9SPHI</name>
<evidence type="ECO:0000313" key="4">
    <source>
        <dbReference type="EMBL" id="SKB49538.1"/>
    </source>
</evidence>
<evidence type="ECO:0000259" key="2">
    <source>
        <dbReference type="Pfam" id="PF04773"/>
    </source>
</evidence>
<protein>
    <submittedName>
        <fullName evidence="4">FecR family protein</fullName>
    </submittedName>
</protein>
<dbReference type="PIRSF" id="PIRSF018266">
    <property type="entry name" value="FecR"/>
    <property type="match status" value="1"/>
</dbReference>
<dbReference type="PANTHER" id="PTHR30273">
    <property type="entry name" value="PERIPLASMIC SIGNAL SENSOR AND SIGMA FACTOR ACTIVATOR FECR-RELATED"/>
    <property type="match status" value="1"/>
</dbReference>
<evidence type="ECO:0000259" key="3">
    <source>
        <dbReference type="Pfam" id="PF16344"/>
    </source>
</evidence>
<sequence>MDKDYVKKIIHKYLSGEATPKERRLIEEWYAYKTIFPTGKNQEENYERIKSEMWTSLEPNIYRPRIRKAKWFAYAAAMLLVCGISGLYVYKNFVKTYTVQDYAGSVIAPGKSGATLTLADGSNINLTNVNVGQVALEEGVSISKSKDGFLEYHIIQDNTNKLSSRYNRLATSNGETYQILLPDGSKVWLNSASSLSFDSNIGRENYRNVKLKGEGYFEIAKSAKPFIVETESQKVEVMGTHFNIDAYGEKDGLIKTTLAEGKVKVASKMGEKILSPGQQAVNNNGQLTMRKEDLEAVLAWKNGFFKFDGTLADVMQSISRWYNVDISYDENIPRELSLWGYVSRSNDLISVLKQLERTNKIKFEIQGRKVRVLPNINTIHMKN</sequence>
<keyword evidence="1" id="KW-0812">Transmembrane</keyword>